<keyword evidence="6" id="KW-0411">Iron-sulfur</keyword>
<evidence type="ECO:0000256" key="7">
    <source>
        <dbReference type="SAM" id="Phobius"/>
    </source>
</evidence>
<dbReference type="GO" id="GO:0005886">
    <property type="term" value="C:plasma membrane"/>
    <property type="evidence" value="ECO:0007669"/>
    <property type="project" value="TreeGrafter"/>
</dbReference>
<dbReference type="SUPFAM" id="SSF54862">
    <property type="entry name" value="4Fe-4S ferredoxins"/>
    <property type="match status" value="1"/>
</dbReference>
<dbReference type="InterPro" id="IPR051684">
    <property type="entry name" value="Electron_Trans/Redox"/>
</dbReference>
<organism evidence="9 10">
    <name type="scientific">Pseudodesulfovibrio hydrargyri</name>
    <dbReference type="NCBI Taxonomy" id="2125990"/>
    <lineage>
        <taxon>Bacteria</taxon>
        <taxon>Pseudomonadati</taxon>
        <taxon>Thermodesulfobacteriota</taxon>
        <taxon>Desulfovibrionia</taxon>
        <taxon>Desulfovibrionales</taxon>
        <taxon>Desulfovibrionaceae</taxon>
    </lineage>
</organism>
<gene>
    <name evidence="9" type="ORF">BerOc1_03623</name>
</gene>
<dbReference type="EMBL" id="LKAQ01000005">
    <property type="protein sequence ID" value="OIQ48870.1"/>
    <property type="molecule type" value="Genomic_DNA"/>
</dbReference>
<feature type="transmembrane region" description="Helical" evidence="7">
    <location>
        <begin position="200"/>
        <end position="219"/>
    </location>
</feature>
<keyword evidence="7" id="KW-1133">Transmembrane helix</keyword>
<evidence type="ECO:0000259" key="8">
    <source>
        <dbReference type="PROSITE" id="PS51379"/>
    </source>
</evidence>
<keyword evidence="3" id="KW-0479">Metal-binding</keyword>
<feature type="transmembrane region" description="Helical" evidence="7">
    <location>
        <begin position="132"/>
        <end position="150"/>
    </location>
</feature>
<evidence type="ECO:0000256" key="1">
    <source>
        <dbReference type="ARBA" id="ARBA00022448"/>
    </source>
</evidence>
<keyword evidence="2" id="KW-0004">4Fe-4S</keyword>
<dbReference type="PANTHER" id="PTHR30176">
    <property type="entry name" value="FERREDOXIN-TYPE PROTEIN NAPH"/>
    <property type="match status" value="1"/>
</dbReference>
<keyword evidence="7" id="KW-0812">Transmembrane</keyword>
<dbReference type="InterPro" id="IPR017896">
    <property type="entry name" value="4Fe4S_Fe-S-bd"/>
</dbReference>
<feature type="domain" description="4Fe-4S ferredoxin-type" evidence="8">
    <location>
        <begin position="370"/>
        <end position="398"/>
    </location>
</feature>
<feature type="transmembrane region" description="Helical" evidence="7">
    <location>
        <begin position="436"/>
        <end position="453"/>
    </location>
</feature>
<keyword evidence="5" id="KW-0408">Iron</keyword>
<evidence type="ECO:0000313" key="9">
    <source>
        <dbReference type="EMBL" id="OIQ48870.1"/>
    </source>
</evidence>
<evidence type="ECO:0000256" key="2">
    <source>
        <dbReference type="ARBA" id="ARBA00022485"/>
    </source>
</evidence>
<keyword evidence="7" id="KW-0472">Membrane</keyword>
<evidence type="ECO:0000256" key="5">
    <source>
        <dbReference type="ARBA" id="ARBA00023004"/>
    </source>
</evidence>
<accession>A0A1J5MQH7</accession>
<dbReference type="GO" id="GO:0046872">
    <property type="term" value="F:metal ion binding"/>
    <property type="evidence" value="ECO:0007669"/>
    <property type="project" value="UniProtKB-KW"/>
</dbReference>
<dbReference type="GO" id="GO:0051539">
    <property type="term" value="F:4 iron, 4 sulfur cluster binding"/>
    <property type="evidence" value="ECO:0007669"/>
    <property type="project" value="UniProtKB-KW"/>
</dbReference>
<dbReference type="PANTHER" id="PTHR30176:SF3">
    <property type="entry name" value="FERREDOXIN-TYPE PROTEIN NAPH"/>
    <property type="match status" value="1"/>
</dbReference>
<protein>
    <submittedName>
        <fullName evidence="9">Quinol dehydrogenase membrane component</fullName>
    </submittedName>
</protein>
<comment type="caution">
    <text evidence="9">The sequence shown here is derived from an EMBL/GenBank/DDBJ whole genome shotgun (WGS) entry which is preliminary data.</text>
</comment>
<evidence type="ECO:0000256" key="4">
    <source>
        <dbReference type="ARBA" id="ARBA00022982"/>
    </source>
</evidence>
<reference evidence="9 10" key="1">
    <citation type="submission" date="2015-09" db="EMBL/GenBank/DDBJ databases">
        <title>Genome of Desulfovibrio dechloracetivorans BerOc1, a mercury methylating strain isolated from highly hydrocarbons and metals contaminated coastal sediments.</title>
        <authorList>
            <person name="Goni Urriza M."/>
            <person name="Gassie C."/>
            <person name="Bouchez O."/>
            <person name="Klopp C."/>
            <person name="Ranchou-Peyruse A."/>
            <person name="Remy G."/>
        </authorList>
    </citation>
    <scope>NUCLEOTIDE SEQUENCE [LARGE SCALE GENOMIC DNA]</scope>
    <source>
        <strain evidence="9 10">BerOc1</strain>
    </source>
</reference>
<feature type="transmembrane region" description="Helical" evidence="7">
    <location>
        <begin position="319"/>
        <end position="341"/>
    </location>
</feature>
<feature type="transmembrane region" description="Helical" evidence="7">
    <location>
        <begin position="294"/>
        <end position="313"/>
    </location>
</feature>
<dbReference type="Gene3D" id="3.30.70.20">
    <property type="match status" value="1"/>
</dbReference>
<evidence type="ECO:0000313" key="10">
    <source>
        <dbReference type="Proteomes" id="UP000181901"/>
    </source>
</evidence>
<keyword evidence="1" id="KW-0813">Transport</keyword>
<sequence>MAEVKRIVHSGAMENGTLKPYRLIPPVTALLLLGAHGLRLGDFGLAASLALLAGLLCARRAWARPVAVAALLWGGFVWARATVDFIAFRQAFDLPWQRLAWIMGGVILMDGLALMVLLGRGLDRWFDRDREWAVPRAAMFLLTVFGLVMARAKVDFPILLADRYLPGWGWLEIFLLGCYAQWIGSMMRTPKGHRMVRPRIWGLFSAVFFLQLALGLLGMDRMLMTGTLHLPVPALIAAGPVFRGGGYFMLVLFGATLLLVGPAWCSHLCYIGAWDDAMSRLGPRPAPSNVLRSLSLLGRGATLVLAVGVAWGLRVLGVPGASAVLLGAAFGLVGVGVMVFVSRGRGMMVHCTAFCPMGLVGNVLGRISPWRIRIGADCTGCGACFSRCRYNALDEGRVALGRPALSCTLCGDCVSACAHGRIGYVFPGLSRETARAAFIVLAVSLHAVFLGVARI</sequence>
<dbReference type="Proteomes" id="UP000181901">
    <property type="component" value="Unassembled WGS sequence"/>
</dbReference>
<dbReference type="AlphaFoldDB" id="A0A1J5MQH7"/>
<dbReference type="PROSITE" id="PS51379">
    <property type="entry name" value="4FE4S_FER_2"/>
    <property type="match status" value="1"/>
</dbReference>
<keyword evidence="4" id="KW-0249">Electron transport</keyword>
<keyword evidence="10" id="KW-1185">Reference proteome</keyword>
<feature type="transmembrane region" description="Helical" evidence="7">
    <location>
        <begin position="65"/>
        <end position="87"/>
    </location>
</feature>
<evidence type="ECO:0000256" key="6">
    <source>
        <dbReference type="ARBA" id="ARBA00023014"/>
    </source>
</evidence>
<feature type="transmembrane region" description="Helical" evidence="7">
    <location>
        <begin position="170"/>
        <end position="188"/>
    </location>
</feature>
<feature type="transmembrane region" description="Helical" evidence="7">
    <location>
        <begin position="247"/>
        <end position="273"/>
    </location>
</feature>
<dbReference type="Pfam" id="PF12801">
    <property type="entry name" value="Fer4_5"/>
    <property type="match status" value="2"/>
</dbReference>
<feature type="transmembrane region" description="Helical" evidence="7">
    <location>
        <begin position="99"/>
        <end position="120"/>
    </location>
</feature>
<name>A0A1J5MQH7_9BACT</name>
<proteinExistence type="predicted"/>
<evidence type="ECO:0000256" key="3">
    <source>
        <dbReference type="ARBA" id="ARBA00022723"/>
    </source>
</evidence>